<keyword evidence="3" id="KW-1185">Reference proteome</keyword>
<dbReference type="KEGG" id="cab:CAB402"/>
<feature type="compositionally biased region" description="Low complexity" evidence="1">
    <location>
        <begin position="13"/>
        <end position="28"/>
    </location>
</feature>
<evidence type="ECO:0008006" key="4">
    <source>
        <dbReference type="Google" id="ProtNLM"/>
    </source>
</evidence>
<feature type="compositionally biased region" description="Polar residues" evidence="1">
    <location>
        <begin position="1"/>
        <end position="12"/>
    </location>
</feature>
<accession>Q5L676</accession>
<proteinExistence type="predicted"/>
<dbReference type="HOGENOM" id="CLU_050498_0_0_0"/>
<gene>
    <name evidence="2" type="ordered locus">CAB402</name>
</gene>
<evidence type="ECO:0000313" key="3">
    <source>
        <dbReference type="Proteomes" id="UP000001012"/>
    </source>
</evidence>
<evidence type="ECO:0000256" key="1">
    <source>
        <dbReference type="SAM" id="MobiDB-lite"/>
    </source>
</evidence>
<organism evidence="2 3">
    <name type="scientific">Chlamydia abortus (strain DSM 27085 / S26/3)</name>
    <name type="common">Chlamydophila abortus</name>
    <dbReference type="NCBI Taxonomy" id="218497"/>
    <lineage>
        <taxon>Bacteria</taxon>
        <taxon>Pseudomonadati</taxon>
        <taxon>Chlamydiota</taxon>
        <taxon>Chlamydiia</taxon>
        <taxon>Chlamydiales</taxon>
        <taxon>Chlamydiaceae</taxon>
        <taxon>Chlamydia/Chlamydophila group</taxon>
        <taxon>Chlamydia</taxon>
    </lineage>
</organism>
<feature type="compositionally biased region" description="Pro residues" evidence="1">
    <location>
        <begin position="353"/>
        <end position="375"/>
    </location>
</feature>
<dbReference type="OrthoDB" id="17392at2"/>
<feature type="region of interest" description="Disordered" evidence="1">
    <location>
        <begin position="353"/>
        <end position="383"/>
    </location>
</feature>
<name>Q5L676_CHLAB</name>
<dbReference type="AlphaFoldDB" id="Q5L676"/>
<feature type="region of interest" description="Disordered" evidence="1">
    <location>
        <begin position="216"/>
        <end position="245"/>
    </location>
</feature>
<dbReference type="Proteomes" id="UP000001012">
    <property type="component" value="Chromosome"/>
</dbReference>
<feature type="region of interest" description="Disordered" evidence="1">
    <location>
        <begin position="1"/>
        <end position="28"/>
    </location>
</feature>
<reference evidence="2 3" key="1">
    <citation type="journal article" date="2005" name="Genome Res.">
        <title>The Chlamydophila abortus genome sequence reveals an array of variable proteins that contribute to interspecies variation.</title>
        <authorList>
            <person name="Thomson N.R."/>
            <person name="Yeats C."/>
            <person name="Bell K."/>
            <person name="Holden M.T.G."/>
            <person name="Bentley S.D."/>
            <person name="Livingstone M."/>
            <person name="Cerdeno-Tarraga A.M."/>
            <person name="Harris B."/>
            <person name="Doggett J."/>
            <person name="Ormond D."/>
            <person name="Mungal K."/>
            <person name="Clarke K."/>
            <person name="Feltwell T."/>
            <person name="Hance Z."/>
            <person name="Sanders M."/>
            <person name="Quail M.A."/>
            <person name="Price C."/>
            <person name="Parkhill J."/>
            <person name="Longbottom D."/>
        </authorList>
    </citation>
    <scope>NUCLEOTIDE SEQUENCE [LARGE SCALE GENOMIC DNA]</scope>
    <source>
        <strain evidence="3">DSM 27085 / S26/3</strain>
    </source>
</reference>
<dbReference type="RefSeq" id="WP_011097042.1">
    <property type="nucleotide sequence ID" value="NC_004552.2"/>
</dbReference>
<feature type="compositionally biased region" description="Polar residues" evidence="1">
    <location>
        <begin position="224"/>
        <end position="242"/>
    </location>
</feature>
<protein>
    <recommendedName>
        <fullName evidence="4">Cell wall associated hydrolase</fullName>
    </recommendedName>
</protein>
<evidence type="ECO:0000313" key="2">
    <source>
        <dbReference type="EMBL" id="CAH63855.1"/>
    </source>
</evidence>
<dbReference type="EMBL" id="CR848038">
    <property type="protein sequence ID" value="CAH63855.1"/>
    <property type="molecule type" value="Genomic_DNA"/>
</dbReference>
<sequence length="453" mass="48336">MKNIIKNINTQYSSATTSEESNETPSNENEVVENHNAIPDEKILFSCVHGDSTSKHVTRQPWNVSNHRITNIVRGDSDSAPEGSIALKSDLSDYLQKGDITTTGIFLRDTGGLMIGDIDMGSAYTVLGLPTSYKNTIVGSADAASVGMVEEDIGTLAHKVTDLISRINQLVSENGLDKIIKDLGTPTLGGSGKPPNVTLTKPKEAKWLVRDGGNSMQGDLGFQKSEQSSPTAPEPTITNLPISDNPKNKTAAALGAISTGTPKDDLQRMVAVDDIIKTVESVKTNNNAYPNWSGMDIPCVCLKQGAPNGSSSGNYDKSKNSELYIQTKDGNSVTLLRRGIYCVSFCYDFTQPEPPAPPSPPTPPVSPDPSAPPRTPDAKSAEVSCTLSLKPKEGEKKECYKVTGKASSSLIGKTYIFVPGDQASVSIDLSFDVSSSPAVDKRTWTITFIGAAY</sequence>